<dbReference type="Proteomes" id="UP000070054">
    <property type="component" value="Unassembled WGS sequence"/>
</dbReference>
<dbReference type="OrthoDB" id="10439434at2759"/>
<name>A0A135UJW3_9PEZI</name>
<proteinExistence type="predicted"/>
<feature type="compositionally biased region" description="Basic and acidic residues" evidence="1">
    <location>
        <begin position="200"/>
        <end position="221"/>
    </location>
</feature>
<evidence type="ECO:0000256" key="1">
    <source>
        <dbReference type="SAM" id="MobiDB-lite"/>
    </source>
</evidence>
<organism evidence="2 3">
    <name type="scientific">Colletotrichum nymphaeae SA-01</name>
    <dbReference type="NCBI Taxonomy" id="1460502"/>
    <lineage>
        <taxon>Eukaryota</taxon>
        <taxon>Fungi</taxon>
        <taxon>Dikarya</taxon>
        <taxon>Ascomycota</taxon>
        <taxon>Pezizomycotina</taxon>
        <taxon>Sordariomycetes</taxon>
        <taxon>Hypocreomycetidae</taxon>
        <taxon>Glomerellales</taxon>
        <taxon>Glomerellaceae</taxon>
        <taxon>Colletotrichum</taxon>
        <taxon>Colletotrichum acutatum species complex</taxon>
    </lineage>
</organism>
<keyword evidence="3" id="KW-1185">Reference proteome</keyword>
<feature type="region of interest" description="Disordered" evidence="1">
    <location>
        <begin position="200"/>
        <end position="237"/>
    </location>
</feature>
<protein>
    <submittedName>
        <fullName evidence="2">Uncharacterized protein</fullName>
    </submittedName>
</protein>
<evidence type="ECO:0000313" key="2">
    <source>
        <dbReference type="EMBL" id="KXH60684.1"/>
    </source>
</evidence>
<accession>A0A135UJW3</accession>
<sequence length="237" mass="28101">MEFAIYEPRVPSAEQIDKHATVSQRLDEYEKLLKKNATKIIERKNEEGRDWLAFSCKAEAYGRLEADCSVLRNSRHLTIRDKFLEHKLTTEDLDEYFKRMGHLDRFLALVRLHHSYFVLDISSALLDDDNPNPFSDESQRATVRRLKDIFLAWKPVNKVPAIMKLAKGYNIEVPDINDKKAWERERELLLKIVDFQKHYDEEREEDRRENARKRLEGEREQQGSSAWVVRRKLSPTT</sequence>
<dbReference type="AlphaFoldDB" id="A0A135UJW3"/>
<reference evidence="2 3" key="1">
    <citation type="submission" date="2014-02" db="EMBL/GenBank/DDBJ databases">
        <title>The genome sequence of Colletotrichum nymphaeae SA-01.</title>
        <authorList>
            <person name="Baroncelli R."/>
            <person name="Thon M.R."/>
        </authorList>
    </citation>
    <scope>NUCLEOTIDE SEQUENCE [LARGE SCALE GENOMIC DNA]</scope>
    <source>
        <strain evidence="2 3">SA-01</strain>
    </source>
</reference>
<dbReference type="EMBL" id="JEMN01000491">
    <property type="protein sequence ID" value="KXH60684.1"/>
    <property type="molecule type" value="Genomic_DNA"/>
</dbReference>
<evidence type="ECO:0000313" key="3">
    <source>
        <dbReference type="Proteomes" id="UP000070054"/>
    </source>
</evidence>
<comment type="caution">
    <text evidence="2">The sequence shown here is derived from an EMBL/GenBank/DDBJ whole genome shotgun (WGS) entry which is preliminary data.</text>
</comment>
<gene>
    <name evidence="2" type="ORF">CNYM01_00161</name>
</gene>